<dbReference type="InterPro" id="IPR002932">
    <property type="entry name" value="Glu_synthdom"/>
</dbReference>
<name>A0ABT3TA66_9GAMM</name>
<feature type="domain" description="Glutamate synthase" evidence="4">
    <location>
        <begin position="154"/>
        <end position="470"/>
    </location>
</feature>
<dbReference type="CDD" id="cd02808">
    <property type="entry name" value="GltS_FMN"/>
    <property type="match status" value="1"/>
</dbReference>
<dbReference type="InterPro" id="IPR013785">
    <property type="entry name" value="Aldolase_TIM"/>
</dbReference>
<keyword evidence="3" id="KW-0812">Transmembrane</keyword>
<protein>
    <submittedName>
        <fullName evidence="5">FMN-binding glutamate synthase family protein</fullName>
    </submittedName>
</protein>
<evidence type="ECO:0000256" key="2">
    <source>
        <dbReference type="PIRNR" id="PIRNR006429"/>
    </source>
</evidence>
<feature type="transmembrane region" description="Helical" evidence="3">
    <location>
        <begin position="7"/>
        <end position="25"/>
    </location>
</feature>
<dbReference type="PANTHER" id="PTHR43819">
    <property type="entry name" value="ARCHAEAL-TYPE GLUTAMATE SYNTHASE [NADPH]"/>
    <property type="match status" value="1"/>
</dbReference>
<dbReference type="RefSeq" id="WP_279250418.1">
    <property type="nucleotide sequence ID" value="NZ_SHNO01000001.1"/>
</dbReference>
<evidence type="ECO:0000313" key="5">
    <source>
        <dbReference type="EMBL" id="MCX2978725.1"/>
    </source>
</evidence>
<evidence type="ECO:0000256" key="3">
    <source>
        <dbReference type="SAM" id="Phobius"/>
    </source>
</evidence>
<gene>
    <name evidence="5" type="ORF">EYC82_15265</name>
</gene>
<keyword evidence="6" id="KW-1185">Reference proteome</keyword>
<dbReference type="PIRSF" id="PIRSF006429">
    <property type="entry name" value="GOGAT_lg_2"/>
    <property type="match status" value="1"/>
</dbReference>
<dbReference type="Pfam" id="PF01645">
    <property type="entry name" value="Glu_synthase"/>
    <property type="match status" value="1"/>
</dbReference>
<reference evidence="5" key="1">
    <citation type="submission" date="2019-02" db="EMBL/GenBank/DDBJ databases">
        <authorList>
            <person name="Li S.-H."/>
        </authorList>
    </citation>
    <scope>NUCLEOTIDE SEQUENCE</scope>
    <source>
        <strain evidence="5">IMCC11814</strain>
    </source>
</reference>
<dbReference type="PANTHER" id="PTHR43819:SF1">
    <property type="entry name" value="ARCHAEAL-TYPE GLUTAMATE SYNTHASE [NADPH]"/>
    <property type="match status" value="1"/>
</dbReference>
<dbReference type="Proteomes" id="UP001143304">
    <property type="component" value="Unassembled WGS sequence"/>
</dbReference>
<keyword evidence="3" id="KW-0472">Membrane</keyword>
<evidence type="ECO:0000313" key="6">
    <source>
        <dbReference type="Proteomes" id="UP001143304"/>
    </source>
</evidence>
<evidence type="ECO:0000256" key="1">
    <source>
        <dbReference type="ARBA" id="ARBA00009716"/>
    </source>
</evidence>
<evidence type="ECO:0000259" key="4">
    <source>
        <dbReference type="Pfam" id="PF01645"/>
    </source>
</evidence>
<keyword evidence="3" id="KW-1133">Transmembrane helix</keyword>
<dbReference type="SUPFAM" id="SSF51395">
    <property type="entry name" value="FMN-linked oxidoreductases"/>
    <property type="match status" value="1"/>
</dbReference>
<sequence length="530" mass="58386">MTLMQKVLWISALVVLPVMLFLSYHYWPAGYYLSALIGLYVAVGLYDVFFSRHTLNRLYPVAAYVRYGLEFIRPEIHQYFVASDTDELPFSREQRDLVYRRAQNLDDTQPFGTAHDITETGWLGAAHSIAPTRVKEEHKRVMIGGDECTRPYSAARLNCSAMSFGALSANAVAAINKGAKLEDFYHNTGEGGFSPHHKQGGDIVWQIGTGYFGCRTAEGNFDPQAFKNALTDEVKMIEIKISQGAKPSHGGVLPAAKVTEEIAKIRLVDVGKDVLSPPGHTAYSDPKGLLRFVDELRQLSDGRPVGFKLCIGRKYEFMAICKAMLETGTRPDFITVDGAEGGTGAAPVEYSNRFGLPCLEGVNFVHNCLVGTGLRDKIKIIASGKTATGFDIVTKLAIGADLVAAARTMMLSLGCIQSQACNTNKCPTGIATQDPKRGKALDVEQRYKRVANFQRHTLNSAFEMIGAMGLSDPDLLFPHLIWRRGAEETNRSFDDIYVMVEENALLGDSLPADYVRDWKLASADTFMPQL</sequence>
<dbReference type="EMBL" id="SHNO01000001">
    <property type="protein sequence ID" value="MCX2978725.1"/>
    <property type="molecule type" value="Genomic_DNA"/>
</dbReference>
<comment type="similarity">
    <text evidence="1 2">Belongs to the glutamate synthase family.</text>
</comment>
<organism evidence="5 6">
    <name type="scientific">Candidatus Marimicrobium litorale</name>
    <dbReference type="NCBI Taxonomy" id="2518991"/>
    <lineage>
        <taxon>Bacteria</taxon>
        <taxon>Pseudomonadati</taxon>
        <taxon>Pseudomonadota</taxon>
        <taxon>Gammaproteobacteria</taxon>
        <taxon>Cellvibrionales</taxon>
        <taxon>Halieaceae</taxon>
        <taxon>Marimicrobium</taxon>
    </lineage>
</organism>
<accession>A0ABT3TA66</accession>
<proteinExistence type="inferred from homology"/>
<comment type="caution">
    <text evidence="5">The sequence shown here is derived from an EMBL/GenBank/DDBJ whole genome shotgun (WGS) entry which is preliminary data.</text>
</comment>
<dbReference type="Gene3D" id="3.20.20.70">
    <property type="entry name" value="Aldolase class I"/>
    <property type="match status" value="1"/>
</dbReference>
<dbReference type="InterPro" id="IPR024188">
    <property type="entry name" value="GltB"/>
</dbReference>